<dbReference type="RefSeq" id="WP_228351343.1">
    <property type="nucleotide sequence ID" value="NZ_JACEGA010000001.1"/>
</dbReference>
<dbReference type="InterPro" id="IPR002545">
    <property type="entry name" value="CheW-lke_dom"/>
</dbReference>
<dbReference type="InterPro" id="IPR039315">
    <property type="entry name" value="CheW"/>
</dbReference>
<name>A0A839JVS2_9FIRM</name>
<dbReference type="GO" id="GO:0007165">
    <property type="term" value="P:signal transduction"/>
    <property type="evidence" value="ECO:0007669"/>
    <property type="project" value="InterPro"/>
</dbReference>
<dbReference type="Gene3D" id="2.30.30.40">
    <property type="entry name" value="SH3 Domains"/>
    <property type="match status" value="1"/>
</dbReference>
<dbReference type="PANTHER" id="PTHR22617">
    <property type="entry name" value="CHEMOTAXIS SENSOR HISTIDINE KINASE-RELATED"/>
    <property type="match status" value="1"/>
</dbReference>
<dbReference type="Pfam" id="PF01584">
    <property type="entry name" value="CheW"/>
    <property type="match status" value="1"/>
</dbReference>
<dbReference type="Proteomes" id="UP000574276">
    <property type="component" value="Unassembled WGS sequence"/>
</dbReference>
<dbReference type="PANTHER" id="PTHR22617:SF23">
    <property type="entry name" value="CHEMOTAXIS PROTEIN CHEW"/>
    <property type="match status" value="1"/>
</dbReference>
<feature type="domain" description="CheW-like" evidence="1">
    <location>
        <begin position="3"/>
        <end position="143"/>
    </location>
</feature>
<organism evidence="2 3">
    <name type="scientific">Variimorphobacter saccharofermentans</name>
    <dbReference type="NCBI Taxonomy" id="2755051"/>
    <lineage>
        <taxon>Bacteria</taxon>
        <taxon>Bacillati</taxon>
        <taxon>Bacillota</taxon>
        <taxon>Clostridia</taxon>
        <taxon>Lachnospirales</taxon>
        <taxon>Lachnospiraceae</taxon>
        <taxon>Variimorphobacter</taxon>
    </lineage>
</organism>
<accession>A0A839JVS2</accession>
<evidence type="ECO:0000313" key="3">
    <source>
        <dbReference type="Proteomes" id="UP000574276"/>
    </source>
</evidence>
<keyword evidence="3" id="KW-1185">Reference proteome</keyword>
<comment type="caution">
    <text evidence="2">The sequence shown here is derived from an EMBL/GenBank/DDBJ whole genome shotgun (WGS) entry which is preliminary data.</text>
</comment>
<dbReference type="AlphaFoldDB" id="A0A839JVS2"/>
<protein>
    <submittedName>
        <fullName evidence="2">Purine-binding chemotaxis protein CheW</fullName>
    </submittedName>
</protein>
<dbReference type="Gene3D" id="2.40.50.180">
    <property type="entry name" value="CheA-289, Domain 4"/>
    <property type="match status" value="1"/>
</dbReference>
<proteinExistence type="predicted"/>
<dbReference type="SMART" id="SM00260">
    <property type="entry name" value="CheW"/>
    <property type="match status" value="1"/>
</dbReference>
<evidence type="ECO:0000313" key="2">
    <source>
        <dbReference type="EMBL" id="MBB2181570.1"/>
    </source>
</evidence>
<dbReference type="PROSITE" id="PS50851">
    <property type="entry name" value="CHEW"/>
    <property type="match status" value="1"/>
</dbReference>
<evidence type="ECO:0000259" key="1">
    <source>
        <dbReference type="PROSITE" id="PS50851"/>
    </source>
</evidence>
<dbReference type="EMBL" id="JACEGA010000001">
    <property type="protein sequence ID" value="MBB2181570.1"/>
    <property type="molecule type" value="Genomic_DNA"/>
</dbReference>
<gene>
    <name evidence="2" type="ORF">H0486_01500</name>
</gene>
<dbReference type="SUPFAM" id="SSF50341">
    <property type="entry name" value="CheW-like"/>
    <property type="match status" value="1"/>
</dbReference>
<dbReference type="GO" id="GO:0006935">
    <property type="term" value="P:chemotaxis"/>
    <property type="evidence" value="ECO:0007669"/>
    <property type="project" value="InterPro"/>
</dbReference>
<dbReference type="InterPro" id="IPR036061">
    <property type="entry name" value="CheW-like_dom_sf"/>
</dbReference>
<sequence length="161" mass="18631">MQSTKQAIFQLGEEEYGLDIMDVNIIEKYIQIEPVAKFPKNIKGIIRLRGDVIPVYSLRSKFGLEEIEPTDETRFMITTSNDIQIAYEVDKMMEIVDFESEQLYASPEIVQNKDTTYIKAITNVHDRLVILLDQNGILSDEEQEKVKIVMEKEVKKQNQTA</sequence>
<dbReference type="GO" id="GO:0005829">
    <property type="term" value="C:cytosol"/>
    <property type="evidence" value="ECO:0007669"/>
    <property type="project" value="TreeGrafter"/>
</dbReference>
<reference evidence="2 3" key="1">
    <citation type="submission" date="2020-07" db="EMBL/GenBank/DDBJ databases">
        <title>Characterization and genome sequencing of isolate MD1, a novel member within the family Lachnospiraceae.</title>
        <authorList>
            <person name="Rettenmaier R."/>
            <person name="Di Bello L."/>
            <person name="Zinser C."/>
            <person name="Scheitz K."/>
            <person name="Liebl W."/>
            <person name="Zverlov V."/>
        </authorList>
    </citation>
    <scope>NUCLEOTIDE SEQUENCE [LARGE SCALE GENOMIC DNA]</scope>
    <source>
        <strain evidence="2 3">MD1</strain>
    </source>
</reference>